<protein>
    <recommendedName>
        <fullName evidence="5">CBM-cenC domain-containing protein</fullName>
    </recommendedName>
</protein>
<evidence type="ECO:0000313" key="4">
    <source>
        <dbReference type="Proteomes" id="UP000720189"/>
    </source>
</evidence>
<feature type="region of interest" description="Disordered" evidence="1">
    <location>
        <begin position="87"/>
        <end position="143"/>
    </location>
</feature>
<feature type="chain" id="PRO_5040327959" description="CBM-cenC domain-containing protein" evidence="2">
    <location>
        <begin position="20"/>
        <end position="266"/>
    </location>
</feature>
<proteinExistence type="predicted"/>
<keyword evidence="2" id="KW-0732">Signal</keyword>
<accession>A0A9P9JXN2</accession>
<evidence type="ECO:0000313" key="3">
    <source>
        <dbReference type="EMBL" id="KAH7240793.1"/>
    </source>
</evidence>
<dbReference type="OrthoDB" id="5150344at2759"/>
<reference evidence="3" key="1">
    <citation type="journal article" date="2021" name="Nat. Commun.">
        <title>Genetic determinants of endophytism in the Arabidopsis root mycobiome.</title>
        <authorList>
            <person name="Mesny F."/>
            <person name="Miyauchi S."/>
            <person name="Thiergart T."/>
            <person name="Pickel B."/>
            <person name="Atanasova L."/>
            <person name="Karlsson M."/>
            <person name="Huettel B."/>
            <person name="Barry K.W."/>
            <person name="Haridas S."/>
            <person name="Chen C."/>
            <person name="Bauer D."/>
            <person name="Andreopoulos W."/>
            <person name="Pangilinan J."/>
            <person name="LaButti K."/>
            <person name="Riley R."/>
            <person name="Lipzen A."/>
            <person name="Clum A."/>
            <person name="Drula E."/>
            <person name="Henrissat B."/>
            <person name="Kohler A."/>
            <person name="Grigoriev I.V."/>
            <person name="Martin F.M."/>
            <person name="Hacquard S."/>
        </authorList>
    </citation>
    <scope>NUCLEOTIDE SEQUENCE</scope>
    <source>
        <strain evidence="3">MPI-CAGE-AT-0023</strain>
    </source>
</reference>
<gene>
    <name evidence="3" type="ORF">BKA55DRAFT_740658</name>
</gene>
<evidence type="ECO:0008006" key="5">
    <source>
        <dbReference type="Google" id="ProtNLM"/>
    </source>
</evidence>
<dbReference type="Gene3D" id="2.60.120.260">
    <property type="entry name" value="Galactose-binding domain-like"/>
    <property type="match status" value="1"/>
</dbReference>
<evidence type="ECO:0000256" key="1">
    <source>
        <dbReference type="SAM" id="MobiDB-lite"/>
    </source>
</evidence>
<comment type="caution">
    <text evidence="3">The sequence shown here is derived from an EMBL/GenBank/DDBJ whole genome shotgun (WGS) entry which is preliminary data.</text>
</comment>
<feature type="compositionally biased region" description="Low complexity" evidence="1">
    <location>
        <begin position="28"/>
        <end position="54"/>
    </location>
</feature>
<dbReference type="RefSeq" id="XP_046046307.1">
    <property type="nucleotide sequence ID" value="XM_046201452.1"/>
</dbReference>
<sequence>MRWISIAAVLGAALLPASARPQCRPDRSTTTGLPSTTATTSVETLSTDSATATETSAIETTATFVTTVTDSETATATTGFTTVTSAATSEATTAEATTTTSEAPEVTNYLQNGDFEDSPNTDWSLRTSDIKNDPERSRSGNKYVQYDVNDSEAVGGNQLNQTINDLSTERLYRLTTYATVFNSPAPVKDASTICVIQALQESSILSQWRLDFTDLGTYKPLFVDFTPFDEDITITMRLRCSAGKKVTLSVGLDDASLYDVGPKLVG</sequence>
<feature type="compositionally biased region" description="Basic and acidic residues" evidence="1">
    <location>
        <begin position="128"/>
        <end position="138"/>
    </location>
</feature>
<dbReference type="AlphaFoldDB" id="A0A9P9JXN2"/>
<feature type="region of interest" description="Disordered" evidence="1">
    <location>
        <begin position="20"/>
        <end position="54"/>
    </location>
</feature>
<dbReference type="EMBL" id="JAGMUX010000013">
    <property type="protein sequence ID" value="KAH7240793.1"/>
    <property type="molecule type" value="Genomic_DNA"/>
</dbReference>
<evidence type="ECO:0000256" key="2">
    <source>
        <dbReference type="SAM" id="SignalP"/>
    </source>
</evidence>
<keyword evidence="4" id="KW-1185">Reference proteome</keyword>
<name>A0A9P9JXN2_FUSRE</name>
<organism evidence="3 4">
    <name type="scientific">Fusarium redolens</name>
    <dbReference type="NCBI Taxonomy" id="48865"/>
    <lineage>
        <taxon>Eukaryota</taxon>
        <taxon>Fungi</taxon>
        <taxon>Dikarya</taxon>
        <taxon>Ascomycota</taxon>
        <taxon>Pezizomycotina</taxon>
        <taxon>Sordariomycetes</taxon>
        <taxon>Hypocreomycetidae</taxon>
        <taxon>Hypocreales</taxon>
        <taxon>Nectriaceae</taxon>
        <taxon>Fusarium</taxon>
        <taxon>Fusarium redolens species complex</taxon>
    </lineage>
</organism>
<dbReference type="GeneID" id="70231406"/>
<feature type="compositionally biased region" description="Low complexity" evidence="1">
    <location>
        <begin position="87"/>
        <end position="107"/>
    </location>
</feature>
<dbReference type="Proteomes" id="UP000720189">
    <property type="component" value="Unassembled WGS sequence"/>
</dbReference>
<feature type="signal peptide" evidence="2">
    <location>
        <begin position="1"/>
        <end position="19"/>
    </location>
</feature>